<evidence type="ECO:0000313" key="2">
    <source>
        <dbReference type="Proteomes" id="UP001519363"/>
    </source>
</evidence>
<dbReference type="Proteomes" id="UP001519363">
    <property type="component" value="Unassembled WGS sequence"/>
</dbReference>
<reference evidence="1 2" key="1">
    <citation type="submission" date="2021-03" db="EMBL/GenBank/DDBJ databases">
        <title>Sequencing the genomes of 1000 actinobacteria strains.</title>
        <authorList>
            <person name="Klenk H.-P."/>
        </authorList>
    </citation>
    <scope>NUCLEOTIDE SEQUENCE [LARGE SCALE GENOMIC DNA]</scope>
    <source>
        <strain evidence="1 2">DSM 44580</strain>
    </source>
</reference>
<proteinExistence type="predicted"/>
<protein>
    <submittedName>
        <fullName evidence="1">Uncharacterized protein</fullName>
    </submittedName>
</protein>
<comment type="caution">
    <text evidence="1">The sequence shown here is derived from an EMBL/GenBank/DDBJ whole genome shotgun (WGS) entry which is preliminary data.</text>
</comment>
<accession>A0ABS5ALA7</accession>
<keyword evidence="2" id="KW-1185">Reference proteome</keyword>
<dbReference type="EMBL" id="JAGIOO010000001">
    <property type="protein sequence ID" value="MBP2477349.1"/>
    <property type="molecule type" value="Genomic_DNA"/>
</dbReference>
<name>A0ABS5ALA7_9PSEU</name>
<gene>
    <name evidence="1" type="ORF">JOF53_006221</name>
</gene>
<sequence>MGGRQVDIDFGGGNRFRVEVSELLRMKAGFEEVLGMIDDARELALETATSRTPPGEDPFSIEAINKICEKASNASGCHGSANLAFRVEVERVMAVLQATFDQYATTEDRRKASFKG</sequence>
<organism evidence="1 2">
    <name type="scientific">Crossiella equi</name>
    <dbReference type="NCBI Taxonomy" id="130796"/>
    <lineage>
        <taxon>Bacteria</taxon>
        <taxon>Bacillati</taxon>
        <taxon>Actinomycetota</taxon>
        <taxon>Actinomycetes</taxon>
        <taxon>Pseudonocardiales</taxon>
        <taxon>Pseudonocardiaceae</taxon>
        <taxon>Crossiella</taxon>
    </lineage>
</organism>
<dbReference type="RefSeq" id="WP_086788761.1">
    <property type="nucleotide sequence ID" value="NZ_JAGIOO010000001.1"/>
</dbReference>
<evidence type="ECO:0000313" key="1">
    <source>
        <dbReference type="EMBL" id="MBP2477349.1"/>
    </source>
</evidence>